<dbReference type="PANTHER" id="PTHR10910">
    <property type="entry name" value="EUKARYOTE SPECIFIC DSRNA BINDING PROTEIN"/>
    <property type="match status" value="1"/>
</dbReference>
<dbReference type="AlphaFoldDB" id="A0AAV4IH49"/>
<accession>A0AAV4IH49</accession>
<dbReference type="GO" id="GO:0006396">
    <property type="term" value="P:RNA processing"/>
    <property type="evidence" value="ECO:0007669"/>
    <property type="project" value="InterPro"/>
</dbReference>
<dbReference type="InterPro" id="IPR002466">
    <property type="entry name" value="A_deamin"/>
</dbReference>
<evidence type="ECO:0000313" key="3">
    <source>
        <dbReference type="EMBL" id="GFS08453.1"/>
    </source>
</evidence>
<evidence type="ECO:0000259" key="2">
    <source>
        <dbReference type="PROSITE" id="PS50141"/>
    </source>
</evidence>
<dbReference type="GO" id="GO:0003725">
    <property type="term" value="F:double-stranded RNA binding"/>
    <property type="evidence" value="ECO:0007669"/>
    <property type="project" value="TreeGrafter"/>
</dbReference>
<dbReference type="GO" id="GO:0008251">
    <property type="term" value="F:tRNA-specific adenosine deaminase activity"/>
    <property type="evidence" value="ECO:0007669"/>
    <property type="project" value="TreeGrafter"/>
</dbReference>
<dbReference type="GO" id="GO:0005737">
    <property type="term" value="C:cytoplasm"/>
    <property type="evidence" value="ECO:0007669"/>
    <property type="project" value="TreeGrafter"/>
</dbReference>
<dbReference type="Pfam" id="PF02137">
    <property type="entry name" value="A_deamin"/>
    <property type="match status" value="1"/>
</dbReference>
<feature type="compositionally biased region" description="Polar residues" evidence="1">
    <location>
        <begin position="127"/>
        <end position="146"/>
    </location>
</feature>
<organism evidence="3 4">
    <name type="scientific">Elysia marginata</name>
    <dbReference type="NCBI Taxonomy" id="1093978"/>
    <lineage>
        <taxon>Eukaryota</taxon>
        <taxon>Metazoa</taxon>
        <taxon>Spiralia</taxon>
        <taxon>Lophotrochozoa</taxon>
        <taxon>Mollusca</taxon>
        <taxon>Gastropoda</taxon>
        <taxon>Heterobranchia</taxon>
        <taxon>Euthyneura</taxon>
        <taxon>Panpulmonata</taxon>
        <taxon>Sacoglossa</taxon>
        <taxon>Placobranchoidea</taxon>
        <taxon>Plakobranchidae</taxon>
        <taxon>Elysia</taxon>
    </lineage>
</organism>
<dbReference type="GO" id="GO:0003726">
    <property type="term" value="F:double-stranded RNA adenosine deaminase activity"/>
    <property type="evidence" value="ECO:0007669"/>
    <property type="project" value="TreeGrafter"/>
</dbReference>
<dbReference type="Proteomes" id="UP000762676">
    <property type="component" value="Unassembled WGS sequence"/>
</dbReference>
<dbReference type="EMBL" id="BMAT01009550">
    <property type="protein sequence ID" value="GFS08453.1"/>
    <property type="molecule type" value="Genomic_DNA"/>
</dbReference>
<name>A0AAV4IH49_9GAST</name>
<feature type="region of interest" description="Disordered" evidence="1">
    <location>
        <begin position="109"/>
        <end position="154"/>
    </location>
</feature>
<sequence>MTTGEEGETGQVICLATGTKCINGEYLSASGQAINDCHAEVLCRRLLMRFLYQQLKTFLPGGAVTEKTISILEAHPDGRGFRLKDGVKFHLYISTAPCGDCRIFSPHDAKAPKEAGGDEEQPRLDAGSTTSGETPAQNTNGTPSQPQDKHPNRRARGLLRTKIESGEGTIPVKISGTIQTWDGVLQGERLLTMSCSDKITRWNLLGVQGALLHQYLPPIYLSSIVVGSWYHSEHMVRGVYGRMTSMTLPLSAGSLFRVNKPFLSGVSSPEGRQPGKTPNFAVNWCIGDASMEVINPTTGKTDKETPSRLTKQAMFRDFLSLYGQINALDSSQGVLDAPKFYSEAKAAVMDYQLVKQALMMGFKEACLGQWVTKPAEQDQFEAFNGY</sequence>
<dbReference type="GO" id="GO:0006382">
    <property type="term" value="P:adenosine to inosine editing"/>
    <property type="evidence" value="ECO:0007669"/>
    <property type="project" value="TreeGrafter"/>
</dbReference>
<reference evidence="3 4" key="1">
    <citation type="journal article" date="2021" name="Elife">
        <title>Chloroplast acquisition without the gene transfer in kleptoplastic sea slugs, Plakobranchus ocellatus.</title>
        <authorList>
            <person name="Maeda T."/>
            <person name="Takahashi S."/>
            <person name="Yoshida T."/>
            <person name="Shimamura S."/>
            <person name="Takaki Y."/>
            <person name="Nagai Y."/>
            <person name="Toyoda A."/>
            <person name="Suzuki Y."/>
            <person name="Arimoto A."/>
            <person name="Ishii H."/>
            <person name="Satoh N."/>
            <person name="Nishiyama T."/>
            <person name="Hasebe M."/>
            <person name="Maruyama T."/>
            <person name="Minagawa J."/>
            <person name="Obokata J."/>
            <person name="Shigenobu S."/>
        </authorList>
    </citation>
    <scope>NUCLEOTIDE SEQUENCE [LARGE SCALE GENOMIC DNA]</scope>
</reference>
<dbReference type="PANTHER" id="PTHR10910:SF62">
    <property type="entry name" value="AT07585P-RELATED"/>
    <property type="match status" value="1"/>
</dbReference>
<dbReference type="SMART" id="SM00552">
    <property type="entry name" value="ADEAMc"/>
    <property type="match status" value="1"/>
</dbReference>
<feature type="compositionally biased region" description="Basic and acidic residues" evidence="1">
    <location>
        <begin position="109"/>
        <end position="123"/>
    </location>
</feature>
<dbReference type="GO" id="GO:0005730">
    <property type="term" value="C:nucleolus"/>
    <property type="evidence" value="ECO:0007669"/>
    <property type="project" value="TreeGrafter"/>
</dbReference>
<feature type="domain" description="A to I editase" evidence="2">
    <location>
        <begin position="14"/>
        <end position="380"/>
    </location>
</feature>
<keyword evidence="4" id="KW-1185">Reference proteome</keyword>
<gene>
    <name evidence="3" type="ORF">ElyMa_004756900</name>
</gene>
<dbReference type="PROSITE" id="PS50141">
    <property type="entry name" value="A_DEAMIN_EDITASE"/>
    <property type="match status" value="1"/>
</dbReference>
<protein>
    <submittedName>
        <fullName evidence="3">Adenosine deaminase, RNA-specific, B1b</fullName>
    </submittedName>
</protein>
<comment type="caution">
    <text evidence="3">The sequence shown here is derived from an EMBL/GenBank/DDBJ whole genome shotgun (WGS) entry which is preliminary data.</text>
</comment>
<evidence type="ECO:0000313" key="4">
    <source>
        <dbReference type="Proteomes" id="UP000762676"/>
    </source>
</evidence>
<proteinExistence type="predicted"/>
<evidence type="ECO:0000256" key="1">
    <source>
        <dbReference type="SAM" id="MobiDB-lite"/>
    </source>
</evidence>